<dbReference type="Gramene" id="ONK55309">
    <property type="protein sequence ID" value="ONK55309"/>
    <property type="gene ID" value="A4U43_UnF5090"/>
</dbReference>
<keyword evidence="3" id="KW-1185">Reference proteome</keyword>
<keyword evidence="1" id="KW-0732">Signal</keyword>
<sequence length="182" mass="19956">MASLLRLSLLKIWLRLIYFENSTPSFESLEFSPSQIKLKSIATLTPPTKKDKALVVVLALWVEEPKAPQAGPLTRPQKHLHSDLDPEEVEEIMASVTKITTQLAGPTSATAKTETSKKKRRLRKVCSRGRTPLAQETAEGGVYAASIQETPRAKSADVIVVDDKSPTKAKRAEIIVAELEGV</sequence>
<protein>
    <submittedName>
        <fullName evidence="2">Uncharacterized protein</fullName>
    </submittedName>
</protein>
<feature type="signal peptide" evidence="1">
    <location>
        <begin position="1"/>
        <end position="19"/>
    </location>
</feature>
<accession>A0A1R3L6S6</accession>
<evidence type="ECO:0000256" key="1">
    <source>
        <dbReference type="SAM" id="SignalP"/>
    </source>
</evidence>
<organism evidence="2 3">
    <name type="scientific">Asparagus officinalis</name>
    <name type="common">Garden asparagus</name>
    <dbReference type="NCBI Taxonomy" id="4686"/>
    <lineage>
        <taxon>Eukaryota</taxon>
        <taxon>Viridiplantae</taxon>
        <taxon>Streptophyta</taxon>
        <taxon>Embryophyta</taxon>
        <taxon>Tracheophyta</taxon>
        <taxon>Spermatophyta</taxon>
        <taxon>Magnoliopsida</taxon>
        <taxon>Liliopsida</taxon>
        <taxon>Asparagales</taxon>
        <taxon>Asparagaceae</taxon>
        <taxon>Asparagoideae</taxon>
        <taxon>Asparagus</taxon>
    </lineage>
</organism>
<dbReference type="AlphaFoldDB" id="A0A1R3L6S6"/>
<name>A0A1R3L6S6_ASPOF</name>
<gene>
    <name evidence="2" type="ORF">A4U43_UnF5090</name>
</gene>
<evidence type="ECO:0000313" key="2">
    <source>
        <dbReference type="EMBL" id="ONK55309.1"/>
    </source>
</evidence>
<reference evidence="3" key="1">
    <citation type="journal article" date="2017" name="Nat. Commun.">
        <title>The asparagus genome sheds light on the origin and evolution of a young Y chromosome.</title>
        <authorList>
            <person name="Harkess A."/>
            <person name="Zhou J."/>
            <person name="Xu C."/>
            <person name="Bowers J.E."/>
            <person name="Van der Hulst R."/>
            <person name="Ayyampalayam S."/>
            <person name="Mercati F."/>
            <person name="Riccardi P."/>
            <person name="McKain M.R."/>
            <person name="Kakrana A."/>
            <person name="Tang H."/>
            <person name="Ray J."/>
            <person name="Groenendijk J."/>
            <person name="Arikit S."/>
            <person name="Mathioni S.M."/>
            <person name="Nakano M."/>
            <person name="Shan H."/>
            <person name="Telgmann-Rauber A."/>
            <person name="Kanno A."/>
            <person name="Yue Z."/>
            <person name="Chen H."/>
            <person name="Li W."/>
            <person name="Chen Y."/>
            <person name="Xu X."/>
            <person name="Zhang Y."/>
            <person name="Luo S."/>
            <person name="Chen H."/>
            <person name="Gao J."/>
            <person name="Mao Z."/>
            <person name="Pires J.C."/>
            <person name="Luo M."/>
            <person name="Kudrna D."/>
            <person name="Wing R.A."/>
            <person name="Meyers B.C."/>
            <person name="Yi K."/>
            <person name="Kong H."/>
            <person name="Lavrijsen P."/>
            <person name="Sunseri F."/>
            <person name="Falavigna A."/>
            <person name="Ye Y."/>
            <person name="Leebens-Mack J.H."/>
            <person name="Chen G."/>
        </authorList>
    </citation>
    <scope>NUCLEOTIDE SEQUENCE [LARGE SCALE GENOMIC DNA]</scope>
    <source>
        <strain evidence="3">cv. DH0086</strain>
    </source>
</reference>
<dbReference type="Proteomes" id="UP000243459">
    <property type="component" value="Unassembled WGS sequence"/>
</dbReference>
<feature type="chain" id="PRO_5011983383" evidence="1">
    <location>
        <begin position="20"/>
        <end position="182"/>
    </location>
</feature>
<dbReference type="EMBL" id="KV863585">
    <property type="protein sequence ID" value="ONK55309.1"/>
    <property type="molecule type" value="Genomic_DNA"/>
</dbReference>
<proteinExistence type="predicted"/>
<evidence type="ECO:0000313" key="3">
    <source>
        <dbReference type="Proteomes" id="UP000243459"/>
    </source>
</evidence>